<feature type="compositionally biased region" description="Polar residues" evidence="1">
    <location>
        <begin position="34"/>
        <end position="43"/>
    </location>
</feature>
<accession>A0A2T3ZD47</accession>
<dbReference type="Proteomes" id="UP000240493">
    <property type="component" value="Unassembled WGS sequence"/>
</dbReference>
<evidence type="ECO:0000313" key="3">
    <source>
        <dbReference type="Proteomes" id="UP000240493"/>
    </source>
</evidence>
<dbReference type="EMBL" id="KZ679260">
    <property type="protein sequence ID" value="PTB42690.1"/>
    <property type="molecule type" value="Genomic_DNA"/>
</dbReference>
<reference evidence="2 3" key="1">
    <citation type="submission" date="2016-07" db="EMBL/GenBank/DDBJ databases">
        <title>Multiple horizontal gene transfer events from other fungi enriched the ability of initially mycotrophic Trichoderma (Ascomycota) to feed on dead plant biomass.</title>
        <authorList>
            <consortium name="DOE Joint Genome Institute"/>
            <person name="Aerts A."/>
            <person name="Atanasova L."/>
            <person name="Chenthamara K."/>
            <person name="Zhang J."/>
            <person name="Grujic M."/>
            <person name="Henrissat B."/>
            <person name="Kuo A."/>
            <person name="Salamov A."/>
            <person name="Lipzen A."/>
            <person name="Labutti K."/>
            <person name="Barry K."/>
            <person name="Miao Y."/>
            <person name="Rahimi M.J."/>
            <person name="Shen Q."/>
            <person name="Grigoriev I.V."/>
            <person name="Kubicek C.P."/>
            <person name="Druzhinina I.S."/>
        </authorList>
    </citation>
    <scope>NUCLEOTIDE SEQUENCE [LARGE SCALE GENOMIC DNA]</scope>
    <source>
        <strain evidence="2 3">CBS 433.97</strain>
    </source>
</reference>
<feature type="region of interest" description="Disordered" evidence="1">
    <location>
        <begin position="1"/>
        <end position="56"/>
    </location>
</feature>
<dbReference type="AlphaFoldDB" id="A0A2T3ZD47"/>
<sequence>MYLAVPAQTRGPGLLAPQPSIAAYPSPTPDWAASSITQTQPSRPKSKSKPAQTVAKPCSRRLLSAPYRPSCVHRRGIHSPLATASAGQLATRLVPAGR</sequence>
<name>A0A2T3ZD47_TRIA4</name>
<keyword evidence="3" id="KW-1185">Reference proteome</keyword>
<evidence type="ECO:0000313" key="2">
    <source>
        <dbReference type="EMBL" id="PTB42690.1"/>
    </source>
</evidence>
<protein>
    <submittedName>
        <fullName evidence="2">Uncharacterized protein</fullName>
    </submittedName>
</protein>
<organism evidence="2 3">
    <name type="scientific">Trichoderma asperellum (strain ATCC 204424 / CBS 433.97 / NBRC 101777)</name>
    <dbReference type="NCBI Taxonomy" id="1042311"/>
    <lineage>
        <taxon>Eukaryota</taxon>
        <taxon>Fungi</taxon>
        <taxon>Dikarya</taxon>
        <taxon>Ascomycota</taxon>
        <taxon>Pezizomycotina</taxon>
        <taxon>Sordariomycetes</taxon>
        <taxon>Hypocreomycetidae</taxon>
        <taxon>Hypocreales</taxon>
        <taxon>Hypocreaceae</taxon>
        <taxon>Trichoderma</taxon>
    </lineage>
</organism>
<gene>
    <name evidence="2" type="ORF">M441DRAFT_393726</name>
</gene>
<proteinExistence type="predicted"/>
<evidence type="ECO:0000256" key="1">
    <source>
        <dbReference type="SAM" id="MobiDB-lite"/>
    </source>
</evidence>